<dbReference type="InterPro" id="IPR005302">
    <property type="entry name" value="MoCF_Sase_C"/>
</dbReference>
<accession>A0ABV7ZY08</accession>
<dbReference type="SUPFAM" id="SSF50800">
    <property type="entry name" value="PK beta-barrel domain-like"/>
    <property type="match status" value="1"/>
</dbReference>
<dbReference type="PROSITE" id="PS51340">
    <property type="entry name" value="MOSC"/>
    <property type="match status" value="1"/>
</dbReference>
<dbReference type="Pfam" id="PF03476">
    <property type="entry name" value="MOSC_N"/>
    <property type="match status" value="1"/>
</dbReference>
<protein>
    <submittedName>
        <fullName evidence="2">MOSC domain-containing protein</fullName>
    </submittedName>
</protein>
<dbReference type="Proteomes" id="UP001595617">
    <property type="component" value="Unassembled WGS sequence"/>
</dbReference>
<comment type="caution">
    <text evidence="2">The sequence shown here is derived from an EMBL/GenBank/DDBJ whole genome shotgun (WGS) entry which is preliminary data.</text>
</comment>
<dbReference type="SUPFAM" id="SSF141673">
    <property type="entry name" value="MOSC N-terminal domain-like"/>
    <property type="match status" value="1"/>
</dbReference>
<evidence type="ECO:0000313" key="2">
    <source>
        <dbReference type="EMBL" id="MFC3853091.1"/>
    </source>
</evidence>
<keyword evidence="3" id="KW-1185">Reference proteome</keyword>
<dbReference type="InterPro" id="IPR005303">
    <property type="entry name" value="MOCOS_middle"/>
</dbReference>
<dbReference type="PANTHER" id="PTHR14237:SF19">
    <property type="entry name" value="MITOCHONDRIAL AMIDOXIME REDUCING COMPONENT 1"/>
    <property type="match status" value="1"/>
</dbReference>
<reference evidence="3" key="1">
    <citation type="journal article" date="2019" name="Int. J. Syst. Evol. Microbiol.">
        <title>The Global Catalogue of Microorganisms (GCM) 10K type strain sequencing project: providing services to taxonomists for standard genome sequencing and annotation.</title>
        <authorList>
            <consortium name="The Broad Institute Genomics Platform"/>
            <consortium name="The Broad Institute Genome Sequencing Center for Infectious Disease"/>
            <person name="Wu L."/>
            <person name="Ma J."/>
        </authorList>
    </citation>
    <scope>NUCLEOTIDE SEQUENCE [LARGE SCALE GENOMIC DNA]</scope>
    <source>
        <strain evidence="3">IBRC 10765</strain>
    </source>
</reference>
<sequence length="279" mass="31144">MVSGLWVYPVKGMSGNPVASLRFDEFGPIDDRRWMLMDEQGRFICQRRFPLIGLFKASVLGQRLTITAPDGETKNVSPVDCVTAVRAQVWSDDVAVRLAPDAMNQWLSQYFSQPVYLVCYRTDLPRSTHPDYAQAKVGFADGFPLLVCLEESLAALNQQRDGSNALSMLRFRPNIVLSGAPAWQEQYWLKLTSDTHQLTIVKPCTRCAVVTIEPGTTERDPSVLRDLMRNLVWQKQPVFGQNAVLAKTEGALVLGDSFDVFEGEEPFAAVIDRTTSQPA</sequence>
<evidence type="ECO:0000313" key="3">
    <source>
        <dbReference type="Proteomes" id="UP001595617"/>
    </source>
</evidence>
<dbReference type="InterPro" id="IPR011037">
    <property type="entry name" value="Pyrv_Knase-like_insert_dom_sf"/>
</dbReference>
<dbReference type="PANTHER" id="PTHR14237">
    <property type="entry name" value="MOLYBDOPTERIN COFACTOR SULFURASE MOSC"/>
    <property type="match status" value="1"/>
</dbReference>
<proteinExistence type="predicted"/>
<dbReference type="RefSeq" id="WP_380697260.1">
    <property type="nucleotide sequence ID" value="NZ_JBHRYR010000003.1"/>
</dbReference>
<evidence type="ECO:0000259" key="1">
    <source>
        <dbReference type="PROSITE" id="PS51340"/>
    </source>
</evidence>
<name>A0ABV7ZY08_9GAMM</name>
<dbReference type="EMBL" id="JBHRYR010000003">
    <property type="protein sequence ID" value="MFC3853091.1"/>
    <property type="molecule type" value="Genomic_DNA"/>
</dbReference>
<dbReference type="Pfam" id="PF03473">
    <property type="entry name" value="MOSC"/>
    <property type="match status" value="1"/>
</dbReference>
<feature type="domain" description="MOSC" evidence="1">
    <location>
        <begin position="83"/>
        <end position="261"/>
    </location>
</feature>
<gene>
    <name evidence="2" type="ORF">ACFOOG_09640</name>
</gene>
<organism evidence="2 3">
    <name type="scientific">Saccharospirillum mangrovi</name>
    <dbReference type="NCBI Taxonomy" id="2161747"/>
    <lineage>
        <taxon>Bacteria</taxon>
        <taxon>Pseudomonadati</taxon>
        <taxon>Pseudomonadota</taxon>
        <taxon>Gammaproteobacteria</taxon>
        <taxon>Oceanospirillales</taxon>
        <taxon>Saccharospirillaceae</taxon>
        <taxon>Saccharospirillum</taxon>
    </lineage>
</organism>